<dbReference type="PANTHER" id="PTHR36923">
    <property type="entry name" value="FERREDOXIN"/>
    <property type="match status" value="1"/>
</dbReference>
<dbReference type="PANTHER" id="PTHR36923:SF3">
    <property type="entry name" value="FERREDOXIN"/>
    <property type="match status" value="1"/>
</dbReference>
<reference evidence="8 9" key="1">
    <citation type="submission" date="2017-03" db="EMBL/GenBank/DDBJ databases">
        <title>Genome sequence of Clostridium oryzae DSM 28571.</title>
        <authorList>
            <person name="Poehlein A."/>
            <person name="Daniel R."/>
        </authorList>
    </citation>
    <scope>NUCLEOTIDE SEQUENCE [LARGE SCALE GENOMIC DNA]</scope>
    <source>
        <strain evidence="8 9">DSM 28571</strain>
    </source>
</reference>
<dbReference type="Proteomes" id="UP000190080">
    <property type="component" value="Unassembled WGS sequence"/>
</dbReference>
<evidence type="ECO:0000256" key="5">
    <source>
        <dbReference type="ARBA" id="ARBA00023014"/>
    </source>
</evidence>
<accession>A0A1V4IPF6</accession>
<evidence type="ECO:0000259" key="7">
    <source>
        <dbReference type="PROSITE" id="PS51379"/>
    </source>
</evidence>
<dbReference type="InterPro" id="IPR001080">
    <property type="entry name" value="3Fe4S_ferredoxin"/>
</dbReference>
<dbReference type="InterPro" id="IPR017896">
    <property type="entry name" value="4Fe4S_Fe-S-bd"/>
</dbReference>
<evidence type="ECO:0000256" key="6">
    <source>
        <dbReference type="RuleBase" id="RU368020"/>
    </source>
</evidence>
<dbReference type="GO" id="GO:0005506">
    <property type="term" value="F:iron ion binding"/>
    <property type="evidence" value="ECO:0007669"/>
    <property type="project" value="UniProtKB-UniRule"/>
</dbReference>
<dbReference type="RefSeq" id="WP_079423896.1">
    <property type="nucleotide sequence ID" value="NZ_MZGV01000018.1"/>
</dbReference>
<keyword evidence="2 6" id="KW-0479">Metal-binding</keyword>
<organism evidence="8 9">
    <name type="scientific">Clostridium oryzae</name>
    <dbReference type="NCBI Taxonomy" id="1450648"/>
    <lineage>
        <taxon>Bacteria</taxon>
        <taxon>Bacillati</taxon>
        <taxon>Bacillota</taxon>
        <taxon>Clostridia</taxon>
        <taxon>Eubacteriales</taxon>
        <taxon>Clostridiaceae</taxon>
        <taxon>Clostridium</taxon>
    </lineage>
</organism>
<dbReference type="PROSITE" id="PS51379">
    <property type="entry name" value="4FE4S_FER_2"/>
    <property type="match status" value="1"/>
</dbReference>
<dbReference type="InterPro" id="IPR051269">
    <property type="entry name" value="Fe-S_cluster_ET"/>
</dbReference>
<keyword evidence="3 6" id="KW-0249">Electron transport</keyword>
<keyword evidence="1 6" id="KW-0813">Transport</keyword>
<dbReference type="EMBL" id="MZGV01000018">
    <property type="protein sequence ID" value="OPJ61941.1"/>
    <property type="molecule type" value="Genomic_DNA"/>
</dbReference>
<dbReference type="STRING" id="1450648.CLORY_20330"/>
<keyword evidence="4 6" id="KW-0408">Iron</keyword>
<name>A0A1V4IPF6_9CLOT</name>
<evidence type="ECO:0000256" key="3">
    <source>
        <dbReference type="ARBA" id="ARBA00022982"/>
    </source>
</evidence>
<dbReference type="OrthoDB" id="9803319at2"/>
<comment type="caution">
    <text evidence="8">The sequence shown here is derived from an EMBL/GenBank/DDBJ whole genome shotgun (WGS) entry which is preliminary data.</text>
</comment>
<dbReference type="AlphaFoldDB" id="A0A1V4IPF6"/>
<evidence type="ECO:0000313" key="8">
    <source>
        <dbReference type="EMBL" id="OPJ61941.1"/>
    </source>
</evidence>
<dbReference type="Pfam" id="PF13370">
    <property type="entry name" value="Fer4_13"/>
    <property type="match status" value="1"/>
</dbReference>
<keyword evidence="9" id="KW-1185">Reference proteome</keyword>
<evidence type="ECO:0000313" key="9">
    <source>
        <dbReference type="Proteomes" id="UP000190080"/>
    </source>
</evidence>
<dbReference type="GO" id="GO:0051536">
    <property type="term" value="F:iron-sulfur cluster binding"/>
    <property type="evidence" value="ECO:0007669"/>
    <property type="project" value="UniProtKB-KW"/>
</dbReference>
<sequence>MKAVVDKDTCISCGLCPTICSEIFEMDDDGKAVAKDEEIPDEILDSAKEAEEGCPVSAITVK</sequence>
<dbReference type="Gene3D" id="3.30.70.20">
    <property type="match status" value="1"/>
</dbReference>
<protein>
    <recommendedName>
        <fullName evidence="6">Ferredoxin</fullName>
    </recommendedName>
</protein>
<dbReference type="GO" id="GO:0009055">
    <property type="term" value="F:electron transfer activity"/>
    <property type="evidence" value="ECO:0007669"/>
    <property type="project" value="UniProtKB-UniRule"/>
</dbReference>
<gene>
    <name evidence="8" type="primary">fdx</name>
    <name evidence="8" type="ORF">CLORY_20330</name>
</gene>
<evidence type="ECO:0000256" key="4">
    <source>
        <dbReference type="ARBA" id="ARBA00023004"/>
    </source>
</evidence>
<comment type="function">
    <text evidence="6">Ferredoxins are iron-sulfur proteins that transfer electrons in a wide variety of metabolic reactions.</text>
</comment>
<dbReference type="PRINTS" id="PR00352">
    <property type="entry name" value="3FE4SFRDOXIN"/>
</dbReference>
<dbReference type="SUPFAM" id="SSF54862">
    <property type="entry name" value="4Fe-4S ferredoxins"/>
    <property type="match status" value="1"/>
</dbReference>
<evidence type="ECO:0000256" key="1">
    <source>
        <dbReference type="ARBA" id="ARBA00022448"/>
    </source>
</evidence>
<keyword evidence="5 6" id="KW-0411">Iron-sulfur</keyword>
<feature type="domain" description="4Fe-4S ferredoxin-type" evidence="7">
    <location>
        <begin position="1"/>
        <end position="29"/>
    </location>
</feature>
<evidence type="ECO:0000256" key="2">
    <source>
        <dbReference type="ARBA" id="ARBA00022723"/>
    </source>
</evidence>
<proteinExistence type="predicted"/>